<proteinExistence type="predicted"/>
<organism evidence="1 2">
    <name type="scientific">Knipowitschia caucasica</name>
    <name type="common">Caucasian dwarf goby</name>
    <name type="synonym">Pomatoschistus caucasicus</name>
    <dbReference type="NCBI Taxonomy" id="637954"/>
    <lineage>
        <taxon>Eukaryota</taxon>
        <taxon>Metazoa</taxon>
        <taxon>Chordata</taxon>
        <taxon>Craniata</taxon>
        <taxon>Vertebrata</taxon>
        <taxon>Euteleostomi</taxon>
        <taxon>Actinopterygii</taxon>
        <taxon>Neopterygii</taxon>
        <taxon>Teleostei</taxon>
        <taxon>Neoteleostei</taxon>
        <taxon>Acanthomorphata</taxon>
        <taxon>Gobiaria</taxon>
        <taxon>Gobiiformes</taxon>
        <taxon>Gobioidei</taxon>
        <taxon>Gobiidae</taxon>
        <taxon>Gobiinae</taxon>
        <taxon>Knipowitschia</taxon>
    </lineage>
</organism>
<reference evidence="1 2" key="1">
    <citation type="submission" date="2024-04" db="EMBL/GenBank/DDBJ databases">
        <authorList>
            <person name="Waldvogel A.-M."/>
            <person name="Schoenle A."/>
        </authorList>
    </citation>
    <scope>NUCLEOTIDE SEQUENCE [LARGE SCALE GENOMIC DNA]</scope>
</reference>
<dbReference type="EMBL" id="OZ035825">
    <property type="protein sequence ID" value="CAL1600828.1"/>
    <property type="molecule type" value="Genomic_DNA"/>
</dbReference>
<dbReference type="Proteomes" id="UP001497482">
    <property type="component" value="Chromosome 3"/>
</dbReference>
<evidence type="ECO:0000313" key="2">
    <source>
        <dbReference type="Proteomes" id="UP001497482"/>
    </source>
</evidence>
<protein>
    <submittedName>
        <fullName evidence="1">Uncharacterized protein</fullName>
    </submittedName>
</protein>
<evidence type="ECO:0000313" key="1">
    <source>
        <dbReference type="EMBL" id="CAL1600828.1"/>
    </source>
</evidence>
<name>A0AAV2LKB9_KNICA</name>
<dbReference type="AlphaFoldDB" id="A0AAV2LKB9"/>
<gene>
    <name evidence="1" type="ORF">KC01_LOCUS28900</name>
</gene>
<accession>A0AAV2LKB9</accession>
<sequence length="163" mass="17499">MAVDLIQCVRTGAEASALGDPRALAQCGVVCFSEGLFSSHRGPCIIGHGHIHLPAAPQPFACVGAPVLPLAVCYANSRGSCQQAVHSDLQLLPEGEQNPIYINGTAVEKVHSFKFLGTHISEDLSWTINTSSLVKNAHYLFLVPYRNFYRSAIRPGMPSTPCP</sequence>
<keyword evidence="2" id="KW-1185">Reference proteome</keyword>